<evidence type="ECO:0000256" key="1">
    <source>
        <dbReference type="ARBA" id="ARBA00001916"/>
    </source>
</evidence>
<evidence type="ECO:0000256" key="2">
    <source>
        <dbReference type="ARBA" id="ARBA00002869"/>
    </source>
</evidence>
<dbReference type="InterPro" id="IPR036803">
    <property type="entry name" value="Porphobilinogen_deaminase_C_sf"/>
</dbReference>
<evidence type="ECO:0000313" key="10">
    <source>
        <dbReference type="EMBL" id="ENZ17352.1"/>
    </source>
</evidence>
<dbReference type="GO" id="GO:0006783">
    <property type="term" value="P:heme biosynthetic process"/>
    <property type="evidence" value="ECO:0007669"/>
    <property type="project" value="TreeGrafter"/>
</dbReference>
<comment type="catalytic activity">
    <reaction evidence="7">
        <text>4 porphobilinogen + H2O = hydroxymethylbilane + 4 NH4(+)</text>
        <dbReference type="Rhea" id="RHEA:13185"/>
        <dbReference type="ChEBI" id="CHEBI:15377"/>
        <dbReference type="ChEBI" id="CHEBI:28938"/>
        <dbReference type="ChEBI" id="CHEBI:57845"/>
        <dbReference type="ChEBI" id="CHEBI:58126"/>
        <dbReference type="EC" id="2.5.1.61"/>
    </reaction>
</comment>
<gene>
    <name evidence="10" type="ORF">HMPREF1090_01942</name>
</gene>
<dbReference type="RefSeq" id="WP_002583212.1">
    <property type="nucleotide sequence ID" value="NZ_KB851019.1"/>
</dbReference>
<dbReference type="GO" id="GO:0005737">
    <property type="term" value="C:cytoplasm"/>
    <property type="evidence" value="ECO:0007669"/>
    <property type="project" value="UniProtKB-UniRule"/>
</dbReference>
<evidence type="ECO:0000256" key="6">
    <source>
        <dbReference type="ARBA" id="ARBA00023244"/>
    </source>
</evidence>
<comment type="caution">
    <text evidence="10">The sequence shown here is derived from an EMBL/GenBank/DDBJ whole genome shotgun (WGS) entry which is preliminary data.</text>
</comment>
<comment type="similarity">
    <text evidence="4">Belongs to the HMBS family.</text>
</comment>
<dbReference type="InterPro" id="IPR000860">
    <property type="entry name" value="HemC"/>
</dbReference>
<dbReference type="PANTHER" id="PTHR11557">
    <property type="entry name" value="PORPHOBILINOGEN DEAMINASE"/>
    <property type="match status" value="1"/>
</dbReference>
<dbReference type="Gene3D" id="3.40.190.10">
    <property type="entry name" value="Periplasmic binding protein-like II"/>
    <property type="match status" value="2"/>
</dbReference>
<dbReference type="GO" id="GO:0004418">
    <property type="term" value="F:hydroxymethylbilane synthase activity"/>
    <property type="evidence" value="ECO:0007669"/>
    <property type="project" value="UniProtKB-UniRule"/>
</dbReference>
<protein>
    <recommendedName>
        <fullName evidence="8">Hydroxymethylbilane synthase</fullName>
        <ecNumber evidence="8">2.5.1.61</ecNumber>
    </recommendedName>
</protein>
<evidence type="ECO:0000313" key="11">
    <source>
        <dbReference type="Proteomes" id="UP000013085"/>
    </source>
</evidence>
<dbReference type="HOGENOM" id="CLU_019704_1_0_9"/>
<dbReference type="PRINTS" id="PR00151">
    <property type="entry name" value="PORPHBDMNASE"/>
</dbReference>
<dbReference type="Gene3D" id="3.30.160.40">
    <property type="entry name" value="Porphobilinogen deaminase, C-terminal domain"/>
    <property type="match status" value="1"/>
</dbReference>
<keyword evidence="5" id="KW-0808">Transferase</keyword>
<dbReference type="FunFam" id="3.40.190.10:FF:000004">
    <property type="entry name" value="Porphobilinogen deaminase"/>
    <property type="match status" value="1"/>
</dbReference>
<feature type="domain" description="Porphobilinogen deaminase N-terminal" evidence="9">
    <location>
        <begin position="5"/>
        <end position="216"/>
    </location>
</feature>
<reference evidence="10 11" key="1">
    <citation type="submission" date="2013-01" db="EMBL/GenBank/DDBJ databases">
        <title>The Genome Sequence of Clostridium clostridioforme 90A8.</title>
        <authorList>
            <consortium name="The Broad Institute Genome Sequencing Platform"/>
            <person name="Earl A."/>
            <person name="Ward D."/>
            <person name="Feldgarden M."/>
            <person name="Gevers D."/>
            <person name="Courvalin P."/>
            <person name="Lambert T."/>
            <person name="Walker B."/>
            <person name="Young S.K."/>
            <person name="Zeng Q."/>
            <person name="Gargeya S."/>
            <person name="Fitzgerald M."/>
            <person name="Haas B."/>
            <person name="Abouelleil A."/>
            <person name="Alvarado L."/>
            <person name="Arachchi H.M."/>
            <person name="Berlin A.M."/>
            <person name="Chapman S.B."/>
            <person name="Dewar J."/>
            <person name="Goldberg J."/>
            <person name="Griggs A."/>
            <person name="Gujja S."/>
            <person name="Hansen M."/>
            <person name="Howarth C."/>
            <person name="Imamovic A."/>
            <person name="Larimer J."/>
            <person name="McCowan C."/>
            <person name="Murphy C."/>
            <person name="Neiman D."/>
            <person name="Pearson M."/>
            <person name="Priest M."/>
            <person name="Roberts A."/>
            <person name="Saif S."/>
            <person name="Shea T."/>
            <person name="Sisk P."/>
            <person name="Sykes S."/>
            <person name="Wortman J."/>
            <person name="Nusbaum C."/>
            <person name="Birren B."/>
        </authorList>
    </citation>
    <scope>NUCLEOTIDE SEQUENCE [LARGE SCALE GENOMIC DNA]</scope>
    <source>
        <strain evidence="10 11">90A8</strain>
    </source>
</reference>
<evidence type="ECO:0000256" key="7">
    <source>
        <dbReference type="ARBA" id="ARBA00048169"/>
    </source>
</evidence>
<comment type="pathway">
    <text evidence="3">Porphyrin-containing compound metabolism; protoporphyrin-IX biosynthesis; coproporphyrinogen-III from 5-aminolevulinate: step 2/4.</text>
</comment>
<dbReference type="SUPFAM" id="SSF53850">
    <property type="entry name" value="Periplasmic binding protein-like II"/>
    <property type="match status" value="1"/>
</dbReference>
<dbReference type="EC" id="2.5.1.61" evidence="8"/>
<dbReference type="EMBL" id="AGYR01000016">
    <property type="protein sequence ID" value="ENZ17352.1"/>
    <property type="molecule type" value="Genomic_DNA"/>
</dbReference>
<sequence length="302" mass="33062">MNDIIRIGTRKSALALIQTQLVADELRQVCPGIQVEIVTKDTLGDRILDKPLQEFGGKGVFISEFEQAIQEGVIDLAVHSAKDLPMELAEGLTIAAVSGREDPRDVLVTMRGHEIQPESMVRIGTSSPRRQLQAGLMRKTLWPGAAGTECSTLRGNVHTRLRKLEEGNFDAIILAAAGLKRLGLLEQDTYEYTFLNPEEFIPAGGQGLMAVEAKAGTMAHSLTQAMDHAHGRLCLELERRVLKLLGAGCHEPIGIYSVPDNGQLEVWGISSRRGEVKRIHLTGGTSRKDMEKLALEAWKGLM</sequence>
<dbReference type="PATRIC" id="fig|999408.3.peg.2088"/>
<evidence type="ECO:0000259" key="9">
    <source>
        <dbReference type="Pfam" id="PF01379"/>
    </source>
</evidence>
<proteinExistence type="inferred from homology"/>
<dbReference type="CDD" id="cd13647">
    <property type="entry name" value="PBP2_PBGD_2"/>
    <property type="match status" value="1"/>
</dbReference>
<evidence type="ECO:0000256" key="5">
    <source>
        <dbReference type="ARBA" id="ARBA00022679"/>
    </source>
</evidence>
<comment type="cofactor">
    <cofactor evidence="1">
        <name>dipyrromethane</name>
        <dbReference type="ChEBI" id="CHEBI:60342"/>
    </cofactor>
</comment>
<dbReference type="SUPFAM" id="SSF54782">
    <property type="entry name" value="Porphobilinogen deaminase (hydroxymethylbilane synthase), C-terminal domain"/>
    <property type="match status" value="1"/>
</dbReference>
<dbReference type="Proteomes" id="UP000013085">
    <property type="component" value="Unassembled WGS sequence"/>
</dbReference>
<dbReference type="PIRSF" id="PIRSF001438">
    <property type="entry name" value="4pyrrol_synth_OHMeBilane_synth"/>
    <property type="match status" value="1"/>
</dbReference>
<evidence type="ECO:0000256" key="3">
    <source>
        <dbReference type="ARBA" id="ARBA00004735"/>
    </source>
</evidence>
<dbReference type="PANTHER" id="PTHR11557:SF0">
    <property type="entry name" value="PORPHOBILINOGEN DEAMINASE"/>
    <property type="match status" value="1"/>
</dbReference>
<comment type="function">
    <text evidence="2">Tetrapolymerization of the monopyrrole PBG into the hydroxymethylbilane pre-uroporphyrinogen in several discrete steps.</text>
</comment>
<evidence type="ECO:0000256" key="4">
    <source>
        <dbReference type="ARBA" id="ARBA00005638"/>
    </source>
</evidence>
<accession>A0A0E2HD30</accession>
<keyword evidence="6" id="KW-0627">Porphyrin biosynthesis</keyword>
<dbReference type="AlphaFoldDB" id="A0A0E2HD30"/>
<dbReference type="NCBIfam" id="TIGR00212">
    <property type="entry name" value="hemC"/>
    <property type="match status" value="1"/>
</dbReference>
<dbReference type="InterPro" id="IPR022417">
    <property type="entry name" value="Porphobilin_deaminase_N"/>
</dbReference>
<organism evidence="10 11">
    <name type="scientific">[Clostridium] clostridioforme 90A8</name>
    <dbReference type="NCBI Taxonomy" id="999408"/>
    <lineage>
        <taxon>Bacteria</taxon>
        <taxon>Bacillati</taxon>
        <taxon>Bacillota</taxon>
        <taxon>Clostridia</taxon>
        <taxon>Lachnospirales</taxon>
        <taxon>Lachnospiraceae</taxon>
        <taxon>Enterocloster</taxon>
    </lineage>
</organism>
<dbReference type="Pfam" id="PF01379">
    <property type="entry name" value="Porphobil_deam"/>
    <property type="match status" value="1"/>
</dbReference>
<evidence type="ECO:0000256" key="8">
    <source>
        <dbReference type="NCBIfam" id="TIGR00212"/>
    </source>
</evidence>
<name>A0A0E2HD30_9FIRM</name>